<sequence>MTRMVADALQNRPLWVPSPSRAGASAMAAFMACARQSSGLALADYGALHDWSINDPVAFWREIWHQGGVIGEIGARGLVDGERMPGARWFPDARLNFAENLLRDSSNAEALVFRGEDKVVRRMSRRELRTEVARFAAALEEAGVVAGDRIAAYLPNLPETLVAMLAAASMGAVFTSASPDFGVQGVVDRFGQVGPKVLIACDGYWYNGKVIDIRARLADLLPRLPSVQRLVVVSYLALNEGVGDLPKAVSYGDFIAPHGDRSEPVFTPLPFDHPLYVMYSSGTTGVPKCIVHGAGGTLLQHLKEHRLHCDVRPGDRLFYFTTCGWMMWNWLVSGLASEATLMLYDGNPMIDGGRVLWDYAAREGITHFGTSAKYLETLAKSGLCPGQDYDLSALRVLLSTGSPLAPESFDFVYRAIKAELQLSSISGGTDIISCFVLGNPMLPVWRGEIQCSGLGMAVDVWDEAGRPIRGEKGELVCTQPFPSMPIGFWNDPGGGKYAAAYFERFPGVWCHGDFCEITAHGGLIIHGRSDATLNPGGVRIGTAEIYRQVERLSEVLESIVIAQEWPPQKPTDVRVVLFVRLREGLMLDEALMARIRQAILENTTPRHLPARIVQVPEIPLTKSGKRVELAVRNVVHGRPVKNIEALANPEALRHFTARPELLV</sequence>
<dbReference type="PANTHER" id="PTHR42921">
    <property type="entry name" value="ACETOACETYL-COA SYNTHETASE"/>
    <property type="match status" value="1"/>
</dbReference>
<comment type="similarity">
    <text evidence="1">Belongs to the ATP-dependent AMP-binding enzyme family.</text>
</comment>
<keyword evidence="4" id="KW-0067">ATP-binding</keyword>
<evidence type="ECO:0000256" key="4">
    <source>
        <dbReference type="ARBA" id="ARBA00022840"/>
    </source>
</evidence>
<evidence type="ECO:0000256" key="1">
    <source>
        <dbReference type="ARBA" id="ARBA00006432"/>
    </source>
</evidence>
<dbReference type="CDD" id="cd05943">
    <property type="entry name" value="AACS"/>
    <property type="match status" value="1"/>
</dbReference>
<dbReference type="PANTHER" id="PTHR42921:SF1">
    <property type="entry name" value="ACETOACETYL-COA SYNTHETASE"/>
    <property type="match status" value="1"/>
</dbReference>
<dbReference type="RefSeq" id="WP_197970555.1">
    <property type="nucleotide sequence ID" value="NZ_LR778301.1"/>
</dbReference>
<dbReference type="Gene3D" id="3.40.50.12780">
    <property type="entry name" value="N-terminal domain of ligase-like"/>
    <property type="match status" value="1"/>
</dbReference>
<dbReference type="KEGG" id="doe:DENOEST_1601"/>
<dbReference type="InterPro" id="IPR005914">
    <property type="entry name" value="Acac_CoA_synth"/>
</dbReference>
<dbReference type="EMBL" id="LR778301">
    <property type="protein sequence ID" value="CAB1368766.1"/>
    <property type="molecule type" value="Genomic_DNA"/>
</dbReference>
<dbReference type="AlphaFoldDB" id="A0A6S6XS09"/>
<accession>A0A6S6XS09</accession>
<evidence type="ECO:0000259" key="6">
    <source>
        <dbReference type="Pfam" id="PF16177"/>
    </source>
</evidence>
<protein>
    <submittedName>
        <fullName evidence="7">Acetoacetyl-coenzyme A synthetase</fullName>
        <ecNumber evidence="7">6.2.1.16</ecNumber>
    </submittedName>
</protein>
<dbReference type="Gene3D" id="3.30.300.30">
    <property type="match status" value="1"/>
</dbReference>
<keyword evidence="3" id="KW-0547">Nucleotide-binding</keyword>
<keyword evidence="8" id="KW-1185">Reference proteome</keyword>
<dbReference type="Pfam" id="PF16177">
    <property type="entry name" value="ACAS_N"/>
    <property type="match status" value="1"/>
</dbReference>
<dbReference type="EC" id="6.2.1.16" evidence="7"/>
<reference evidence="7 8" key="1">
    <citation type="submission" date="2020-03" db="EMBL/GenBank/DDBJ databases">
        <authorList>
            <consortium name="Genoscope - CEA"/>
            <person name="William W."/>
        </authorList>
    </citation>
    <scope>NUCLEOTIDE SEQUENCE [LARGE SCALE GENOMIC DNA]</scope>
    <source>
        <strain evidence="8">DSM 16959</strain>
    </source>
</reference>
<dbReference type="InterPro" id="IPR045851">
    <property type="entry name" value="AMP-bd_C_sf"/>
</dbReference>
<organism evidence="7 8">
    <name type="scientific">Denitratisoma oestradiolicum</name>
    <dbReference type="NCBI Taxonomy" id="311182"/>
    <lineage>
        <taxon>Bacteria</taxon>
        <taxon>Pseudomonadati</taxon>
        <taxon>Pseudomonadota</taxon>
        <taxon>Betaproteobacteria</taxon>
        <taxon>Nitrosomonadales</taxon>
        <taxon>Sterolibacteriaceae</taxon>
        <taxon>Denitratisoma</taxon>
    </lineage>
</organism>
<evidence type="ECO:0000256" key="2">
    <source>
        <dbReference type="ARBA" id="ARBA00022598"/>
    </source>
</evidence>
<gene>
    <name evidence="7" type="primary">acsA</name>
    <name evidence="7" type="ORF">DENOEST_1601</name>
</gene>
<dbReference type="GO" id="GO:0005524">
    <property type="term" value="F:ATP binding"/>
    <property type="evidence" value="ECO:0007669"/>
    <property type="project" value="UniProtKB-KW"/>
</dbReference>
<evidence type="ECO:0000256" key="3">
    <source>
        <dbReference type="ARBA" id="ARBA00022741"/>
    </source>
</evidence>
<feature type="domain" description="Acetyl-coenzyme A synthetase N-terminal" evidence="6">
    <location>
        <begin position="45"/>
        <end position="100"/>
    </location>
</feature>
<dbReference type="Pfam" id="PF00501">
    <property type="entry name" value="AMP-binding"/>
    <property type="match status" value="1"/>
</dbReference>
<dbReference type="GO" id="GO:0006629">
    <property type="term" value="P:lipid metabolic process"/>
    <property type="evidence" value="ECO:0007669"/>
    <property type="project" value="InterPro"/>
</dbReference>
<keyword evidence="2 7" id="KW-0436">Ligase</keyword>
<dbReference type="PROSITE" id="PS51257">
    <property type="entry name" value="PROKAR_LIPOPROTEIN"/>
    <property type="match status" value="1"/>
</dbReference>
<name>A0A6S6XS09_9PROT</name>
<evidence type="ECO:0000259" key="5">
    <source>
        <dbReference type="Pfam" id="PF00501"/>
    </source>
</evidence>
<dbReference type="NCBIfam" id="NF002937">
    <property type="entry name" value="PRK03584.1"/>
    <property type="match status" value="1"/>
</dbReference>
<dbReference type="SUPFAM" id="SSF56801">
    <property type="entry name" value="Acetyl-CoA synthetase-like"/>
    <property type="match status" value="1"/>
</dbReference>
<feature type="domain" description="AMP-dependent synthetase/ligase" evidence="5">
    <location>
        <begin position="105"/>
        <end position="480"/>
    </location>
</feature>
<dbReference type="Proteomes" id="UP000515733">
    <property type="component" value="Chromosome"/>
</dbReference>
<dbReference type="InterPro" id="IPR020845">
    <property type="entry name" value="AMP-binding_CS"/>
</dbReference>
<dbReference type="InterPro" id="IPR000873">
    <property type="entry name" value="AMP-dep_synth/lig_dom"/>
</dbReference>
<dbReference type="InterPro" id="IPR042099">
    <property type="entry name" value="ANL_N_sf"/>
</dbReference>
<dbReference type="PROSITE" id="PS00455">
    <property type="entry name" value="AMP_BINDING"/>
    <property type="match status" value="1"/>
</dbReference>
<proteinExistence type="inferred from homology"/>
<evidence type="ECO:0000313" key="8">
    <source>
        <dbReference type="Proteomes" id="UP000515733"/>
    </source>
</evidence>
<dbReference type="InterPro" id="IPR032387">
    <property type="entry name" value="ACAS_N"/>
</dbReference>
<dbReference type="NCBIfam" id="TIGR01217">
    <property type="entry name" value="ac_ac_CoA_syn"/>
    <property type="match status" value="1"/>
</dbReference>
<evidence type="ECO:0000313" key="7">
    <source>
        <dbReference type="EMBL" id="CAB1368766.1"/>
    </source>
</evidence>
<dbReference type="GO" id="GO:0030729">
    <property type="term" value="F:acetoacetate-CoA ligase activity"/>
    <property type="evidence" value="ECO:0007669"/>
    <property type="project" value="UniProtKB-EC"/>
</dbReference>